<dbReference type="RefSeq" id="WP_015178986.1">
    <property type="nucleotide sequence ID" value="NC_019729.1"/>
</dbReference>
<reference evidence="1 2" key="1">
    <citation type="submission" date="2012-05" db="EMBL/GenBank/DDBJ databases">
        <title>Finished chromosome of genome of Oscillatoria sp. PCC 7112.</title>
        <authorList>
            <consortium name="US DOE Joint Genome Institute"/>
            <person name="Gugger M."/>
            <person name="Coursin T."/>
            <person name="Rippka R."/>
            <person name="Tandeau De Marsac N."/>
            <person name="Huntemann M."/>
            <person name="Wei C.-L."/>
            <person name="Han J."/>
            <person name="Detter J.C."/>
            <person name="Han C."/>
            <person name="Tapia R."/>
            <person name="Davenport K."/>
            <person name="Daligault H."/>
            <person name="Erkkila T."/>
            <person name="Gu W."/>
            <person name="Munk A.C.C."/>
            <person name="Teshima H."/>
            <person name="Xu Y."/>
            <person name="Chain P."/>
            <person name="Chen A."/>
            <person name="Krypides N."/>
            <person name="Mavromatis K."/>
            <person name="Markowitz V."/>
            <person name="Szeto E."/>
            <person name="Ivanova N."/>
            <person name="Mikhailova N."/>
            <person name="Ovchinnikova G."/>
            <person name="Pagani I."/>
            <person name="Pati A."/>
            <person name="Goodwin L."/>
            <person name="Peters L."/>
            <person name="Pitluck S."/>
            <person name="Woyke T."/>
            <person name="Kerfeld C."/>
        </authorList>
    </citation>
    <scope>NUCLEOTIDE SEQUENCE [LARGE SCALE GENOMIC DNA]</scope>
    <source>
        <strain evidence="1 2">PCC 7112</strain>
    </source>
</reference>
<dbReference type="AlphaFoldDB" id="K9VRC7"/>
<dbReference type="Proteomes" id="UP000010478">
    <property type="component" value="Chromosome"/>
</dbReference>
<protein>
    <submittedName>
        <fullName evidence="1">Thiamine S fmaily protein</fullName>
    </submittedName>
</protein>
<evidence type="ECO:0000313" key="1">
    <source>
        <dbReference type="EMBL" id="AFZ09780.1"/>
    </source>
</evidence>
<organism evidence="1 2">
    <name type="scientific">Phormidium nigroviride PCC 7112</name>
    <dbReference type="NCBI Taxonomy" id="179408"/>
    <lineage>
        <taxon>Bacteria</taxon>
        <taxon>Bacillati</taxon>
        <taxon>Cyanobacteriota</taxon>
        <taxon>Cyanophyceae</taxon>
        <taxon>Oscillatoriophycideae</taxon>
        <taxon>Oscillatoriales</taxon>
        <taxon>Oscillatoriaceae</taxon>
        <taxon>Phormidium</taxon>
    </lineage>
</organism>
<dbReference type="eggNOG" id="COG1977">
    <property type="taxonomic scope" value="Bacteria"/>
</dbReference>
<name>K9VRC7_9CYAN</name>
<accession>K9VRC7</accession>
<sequence length="49" mass="5547">MSNLPITITVKLLAAYQEAEGLSELKLEFPKETPLSQVLERLSADRQQF</sequence>
<evidence type="ECO:0000313" key="2">
    <source>
        <dbReference type="Proteomes" id="UP000010478"/>
    </source>
</evidence>
<dbReference type="EMBL" id="CP003614">
    <property type="protein sequence ID" value="AFZ09780.1"/>
    <property type="molecule type" value="Genomic_DNA"/>
</dbReference>
<dbReference type="STRING" id="179408.Osc7112_5557"/>
<proteinExistence type="predicted"/>
<keyword evidence="2" id="KW-1185">Reference proteome</keyword>
<dbReference type="HOGENOM" id="CLU_3138521_0_0_3"/>
<dbReference type="KEGG" id="oni:Osc7112_5557"/>
<dbReference type="OrthoDB" id="9886222at2"/>
<gene>
    <name evidence="1" type="ORF">Osc7112_5557</name>
</gene>